<accession>A0ABS4HXJ6</accession>
<feature type="domain" description="CBM6" evidence="3">
    <location>
        <begin position="1136"/>
        <end position="1263"/>
    </location>
</feature>
<keyword evidence="2" id="KW-0732">Signal</keyword>
<dbReference type="InterPro" id="IPR011050">
    <property type="entry name" value="Pectin_lyase_fold/virulence"/>
</dbReference>
<dbReference type="SUPFAM" id="SSF63446">
    <property type="entry name" value="Type I dockerin domain"/>
    <property type="match status" value="1"/>
</dbReference>
<dbReference type="Gene3D" id="2.60.40.680">
    <property type="match status" value="1"/>
</dbReference>
<dbReference type="InterPro" id="IPR051801">
    <property type="entry name" value="GH28_Enzymes"/>
</dbReference>
<name>A0ABS4HXJ6_9BACL</name>
<comment type="caution">
    <text evidence="5">The sequence shown here is derived from an EMBL/GenBank/DDBJ whole genome shotgun (WGS) entry which is preliminary data.</text>
</comment>
<dbReference type="CDD" id="cd14254">
    <property type="entry name" value="Dockerin_II"/>
    <property type="match status" value="1"/>
</dbReference>
<dbReference type="Gene3D" id="2.160.20.10">
    <property type="entry name" value="Single-stranded right-handed beta-helix, Pectin lyase-like"/>
    <property type="match status" value="1"/>
</dbReference>
<evidence type="ECO:0000313" key="5">
    <source>
        <dbReference type="EMBL" id="MBP1963391.1"/>
    </source>
</evidence>
<evidence type="ECO:0000259" key="3">
    <source>
        <dbReference type="PROSITE" id="PS51175"/>
    </source>
</evidence>
<dbReference type="PANTHER" id="PTHR31339:SF9">
    <property type="entry name" value="PLASMIN AND FIBRONECTIN-BINDING PROTEIN A"/>
    <property type="match status" value="1"/>
</dbReference>
<evidence type="ECO:0000313" key="6">
    <source>
        <dbReference type="Proteomes" id="UP001519344"/>
    </source>
</evidence>
<evidence type="ECO:0000256" key="2">
    <source>
        <dbReference type="SAM" id="SignalP"/>
    </source>
</evidence>
<dbReference type="InterPro" id="IPR002105">
    <property type="entry name" value="Dockerin_1_rpt"/>
</dbReference>
<dbReference type="Proteomes" id="UP001519344">
    <property type="component" value="Unassembled WGS sequence"/>
</dbReference>
<keyword evidence="6" id="KW-1185">Reference proteome</keyword>
<dbReference type="InterPro" id="IPR013783">
    <property type="entry name" value="Ig-like_fold"/>
</dbReference>
<dbReference type="Gene3D" id="1.20.1270.90">
    <property type="entry name" value="AF1782-like"/>
    <property type="match status" value="1"/>
</dbReference>
<dbReference type="SUPFAM" id="SSF49384">
    <property type="entry name" value="Carbohydrate-binding domain"/>
    <property type="match status" value="1"/>
</dbReference>
<protein>
    <recommendedName>
        <fullName evidence="1">Probable pectate lyase C</fullName>
    </recommendedName>
</protein>
<dbReference type="Pfam" id="PF00404">
    <property type="entry name" value="Dockerin_1"/>
    <property type="match status" value="1"/>
</dbReference>
<dbReference type="InterPro" id="IPR018247">
    <property type="entry name" value="EF_Hand_1_Ca_BS"/>
</dbReference>
<dbReference type="SUPFAM" id="SSF49785">
    <property type="entry name" value="Galactose-binding domain-like"/>
    <property type="match status" value="1"/>
</dbReference>
<gene>
    <name evidence="5" type="ORF">J2Z65_002607</name>
</gene>
<dbReference type="InterPro" id="IPR012334">
    <property type="entry name" value="Pectin_lyas_fold"/>
</dbReference>
<dbReference type="PANTHER" id="PTHR31339">
    <property type="entry name" value="PECTIN LYASE-RELATED"/>
    <property type="match status" value="1"/>
</dbReference>
<dbReference type="InterPro" id="IPR005084">
    <property type="entry name" value="CBM6"/>
</dbReference>
<feature type="signal peptide" evidence="2">
    <location>
        <begin position="1"/>
        <end position="36"/>
    </location>
</feature>
<dbReference type="CDD" id="cd08547">
    <property type="entry name" value="Type_II_cohesin"/>
    <property type="match status" value="1"/>
</dbReference>
<dbReference type="CDD" id="cd14670">
    <property type="entry name" value="BslA_like"/>
    <property type="match status" value="1"/>
</dbReference>
<feature type="domain" description="Dockerin" evidence="4">
    <location>
        <begin position="1578"/>
        <end position="1640"/>
    </location>
</feature>
<evidence type="ECO:0000256" key="1">
    <source>
        <dbReference type="ARBA" id="ARBA00016512"/>
    </source>
</evidence>
<dbReference type="Gene3D" id="2.60.120.260">
    <property type="entry name" value="Galactose-binding domain-like"/>
    <property type="match status" value="1"/>
</dbReference>
<dbReference type="EMBL" id="JAGGKV010000005">
    <property type="protein sequence ID" value="MBP1963391.1"/>
    <property type="molecule type" value="Genomic_DNA"/>
</dbReference>
<proteinExistence type="predicted"/>
<reference evidence="5 6" key="1">
    <citation type="submission" date="2021-03" db="EMBL/GenBank/DDBJ databases">
        <title>Genomic Encyclopedia of Type Strains, Phase IV (KMG-IV): sequencing the most valuable type-strain genomes for metagenomic binning, comparative biology and taxonomic classification.</title>
        <authorList>
            <person name="Goeker M."/>
        </authorList>
    </citation>
    <scope>NUCLEOTIDE SEQUENCE [LARGE SCALE GENOMIC DNA]</scope>
    <source>
        <strain evidence="5 6">DSM 24950</strain>
    </source>
</reference>
<organism evidence="5 6">
    <name type="scientific">Paenibacillus aceris</name>
    <dbReference type="NCBI Taxonomy" id="869555"/>
    <lineage>
        <taxon>Bacteria</taxon>
        <taxon>Bacillati</taxon>
        <taxon>Bacillota</taxon>
        <taxon>Bacilli</taxon>
        <taxon>Bacillales</taxon>
        <taxon>Paenibacillaceae</taxon>
        <taxon>Paenibacillus</taxon>
    </lineage>
</organism>
<dbReference type="InterPro" id="IPR036439">
    <property type="entry name" value="Dockerin_dom_sf"/>
</dbReference>
<dbReference type="PROSITE" id="PS51766">
    <property type="entry name" value="DOCKERIN"/>
    <property type="match status" value="1"/>
</dbReference>
<dbReference type="InterPro" id="IPR034650">
    <property type="entry name" value="YuaB-like"/>
</dbReference>
<dbReference type="InterPro" id="IPR008965">
    <property type="entry name" value="CBM2/CBM3_carb-bd_dom_sf"/>
</dbReference>
<dbReference type="InterPro" id="IPR008979">
    <property type="entry name" value="Galactose-bd-like_sf"/>
</dbReference>
<dbReference type="Gene3D" id="2.60.40.10">
    <property type="entry name" value="Immunoglobulins"/>
    <property type="match status" value="1"/>
</dbReference>
<dbReference type="PROSITE" id="PS00018">
    <property type="entry name" value="EF_HAND_1"/>
    <property type="match status" value="1"/>
</dbReference>
<dbReference type="Gene3D" id="1.10.1330.10">
    <property type="entry name" value="Dockerin domain"/>
    <property type="match status" value="1"/>
</dbReference>
<dbReference type="SUPFAM" id="SSF51126">
    <property type="entry name" value="Pectin lyase-like"/>
    <property type="match status" value="1"/>
</dbReference>
<feature type="chain" id="PRO_5045128620" description="Probable pectate lyase C" evidence="2">
    <location>
        <begin position="37"/>
        <end position="1640"/>
    </location>
</feature>
<dbReference type="InterPro" id="IPR016134">
    <property type="entry name" value="Dockerin_dom"/>
</dbReference>
<dbReference type="PROSITE" id="PS51175">
    <property type="entry name" value="CBM6"/>
    <property type="match status" value="1"/>
</dbReference>
<dbReference type="RefSeq" id="WP_244999148.1">
    <property type="nucleotide sequence ID" value="NZ_JAGGKV010000005.1"/>
</dbReference>
<sequence length="1640" mass="173014">MKLKIPMVFKRVFKAMAVVMLFSVCYSTTFTNHVQAAVSANTMIQMKASGQPNLTGSYTIAAADPIFNENTDIMPSALGVNIGDITADSINLTFGNTYRYTVDTAEGQGLTSTAISTVGGLLSQIASKTSAPQSYAVKSASGTTKVAADPIAQGDILTVSSGLSSHDYTVNVVKGALRGTMQLVNNTITANTPADVVLNFFSGMRSPATQVVLHVPKGIEATMDNTTVNVIGRGEVPLSGLATQSIGRTGAGYRFQQVGTVAIVNNSDGSQVITFNGLDLRPANGPDLQITFKGVTMAAAGNYDFTASYTTSEPEVLTSPSFAVSLNVVNTISNFNRILEKNLTYKETSDTYTKASFSWSAAKNATSIKLMQSTDKGATWADSSAAIDIQGTRVDVANLTPNTEYNFKLVTTGGENAGDSNIAKFYTGKYNAKLSGAKGNGTADDTQSINDAISYLNSLGGGTLLFENGTFNVRTVYLQSNVYLYVNSDATISALKGGDAPETTYFSDLGYRSGTSATSTGPYKDPENYMTKQDVGHHYFRNTMFFGERLDNIKIIGNGRITGNNNLTTSDGVMNNAPDSRSDKMVTVKLCTNFEFGGLDNGLDLWYQETNSPATDQPYYIQSIDPDGNNEVKNTDISNMLRVDKAGHFALLATGTDHINTHDFYYGKDASGSARDVFDYMESSYVTAKNIYVRGSSDDIVKPGSDTALGFTRPATDYYVRNIIGDTNCNLFQIGSETADDIKNAYVDNIYVLAGNKAGFSISTNDGAHVENVYLNYGKTGTVHHKAQMRRTRAPFFISISNRGRTIGGSATRMQWVENGKTRDELLSTNVNIGMVKNIYIKDVNIEQVYQGSSYSNPNNRWQAYNGDPTTKAAPIIAGYKVGDGGPVLPDGRNIGYIENLNFENVDVLVKGGNSFADTLISPPEMGVGKYNISDIGEQPSYGFWAKHVIGLSFKNVTTNFEKNDDRFAIVLDDVKNATMDGMTMVKGTGNPNILQLRNASNITVKNSSYYMNSWGNQLTALADMDKVSVTGNQAYPNIIIVDLTNTAIQLKVAGHANLTALDTASATVTALLGSTVSNLVGQVESTNGTTQTYAVLDSSNHAKTSGQLVSGDVLVVTSEDGTVTKNYQILVPNVITVEGESQQATAAKSNGVTLSTSSTNGTSYLQTSALAIGGYVELTVNVPVAGTYDLSYQYKTNTTGRGTAQISLDGTNIGTPTNQIGAIANVFVPVDLGNVMLTAGNHAVRFTATAPGSLVIDYVRLTGLDSTPSLPTAADIAAGITSIEAPAKDATRLTLPAVPNGYSIVVKSTDHAAVIQTDGTIIPPSVQTTVNLVLEVTRTSDNTKAVTGSLPVIVPAKSTVAAPASILTGTSVVHSGQSFDLTYGLSNLNASINGGVYAEELSVDYDPAQLQLGSVTSLLDGIFVSQTGTPGHIRIVSASQGAAHVITDSNSAAILKLSFQVNPAAQSASSIVTLSGVVISDGNGVETQVQGASLSVQITAVDKSALNTLISTAQAKYDAAEEGSNAGQYPAGSKAALQAAIAKAQTVAGNAEATTDQVDQAYADLNASLQAFLASIHVAIPGDLTGDGRYSIGDLAIVASHYGENRSSSNWLASADLNNDGVIDITDLAAVAQKITLQQ</sequence>
<evidence type="ECO:0000259" key="4">
    <source>
        <dbReference type="PROSITE" id="PS51766"/>
    </source>
</evidence>